<keyword evidence="2" id="KW-1185">Reference proteome</keyword>
<dbReference type="Proteomes" id="UP001206572">
    <property type="component" value="Unassembled WGS sequence"/>
</dbReference>
<gene>
    <name evidence="1" type="ORF">NX780_15720</name>
</gene>
<reference evidence="1 2" key="1">
    <citation type="submission" date="2022-08" db="EMBL/GenBank/DDBJ databases">
        <title>Reclassification of Massilia species as members of the genera Telluria, Duganella, Pseudoduganella, Mokoshia gen. nov. and Zemynaea gen. nov. using orthogonal and non-orthogonal genome-based approaches.</title>
        <authorList>
            <person name="Bowman J.P."/>
        </authorList>
    </citation>
    <scope>NUCLEOTIDE SEQUENCE [LARGE SCALE GENOMIC DNA]</scope>
    <source>
        <strain evidence="1 2">JCM 31661</strain>
    </source>
</reference>
<dbReference type="RefSeq" id="WP_258828818.1">
    <property type="nucleotide sequence ID" value="NZ_JANUHA010000011.1"/>
</dbReference>
<accession>A0ABT2ANS0</accession>
<evidence type="ECO:0000313" key="2">
    <source>
        <dbReference type="Proteomes" id="UP001206572"/>
    </source>
</evidence>
<name>A0ABT2ANS0_9BURK</name>
<sequence length="114" mass="13158">MSPENTQVLFRSFPRLYRGRDKRLTESLMSSGFECGDGWFELIRDLSAALEQIAHEEARLPDSEQWPDAFQVKEKFGRLRFYIRHGSPAMYRAIDEAQELSEQICMMCGAAHPA</sequence>
<comment type="caution">
    <text evidence="1">The sequence shown here is derived from an EMBL/GenBank/DDBJ whole genome shotgun (WGS) entry which is preliminary data.</text>
</comment>
<evidence type="ECO:0000313" key="1">
    <source>
        <dbReference type="EMBL" id="MCS0597796.1"/>
    </source>
</evidence>
<organism evidence="1 2">
    <name type="scientific">Massilia agri</name>
    <dbReference type="NCBI Taxonomy" id="1886785"/>
    <lineage>
        <taxon>Bacteria</taxon>
        <taxon>Pseudomonadati</taxon>
        <taxon>Pseudomonadota</taxon>
        <taxon>Betaproteobacteria</taxon>
        <taxon>Burkholderiales</taxon>
        <taxon>Oxalobacteraceae</taxon>
        <taxon>Telluria group</taxon>
        <taxon>Massilia</taxon>
    </lineage>
</organism>
<protein>
    <submittedName>
        <fullName evidence="1">Uncharacterized protein</fullName>
    </submittedName>
</protein>
<proteinExistence type="predicted"/>
<dbReference type="EMBL" id="JANUHA010000011">
    <property type="protein sequence ID" value="MCS0597796.1"/>
    <property type="molecule type" value="Genomic_DNA"/>
</dbReference>